<proteinExistence type="predicted"/>
<dbReference type="Proteomes" id="UP001214301">
    <property type="component" value="Chromosome"/>
</dbReference>
<evidence type="ECO:0000313" key="2">
    <source>
        <dbReference type="Proteomes" id="UP001214301"/>
    </source>
</evidence>
<protein>
    <submittedName>
        <fullName evidence="1">Uncharacterized protein</fullName>
    </submittedName>
</protein>
<name>A0ABY7RB16_9PSED</name>
<accession>A0ABY7RB16</accession>
<gene>
    <name evidence="1" type="ORF">PMC74_02025</name>
</gene>
<sequence length="64" mass="7201">MKTTNSELIPHFTDDNIEHLEPMPIYVTKTTLQIILEENGAEKLTDLAEMNRTSKLESEQPGSG</sequence>
<dbReference type="RefSeq" id="WP_156311181.1">
    <property type="nucleotide sequence ID" value="NZ_CP116669.1"/>
</dbReference>
<reference evidence="1 2" key="1">
    <citation type="journal article" date="2020" name="Front. Microbiol.">
        <title>Toward Biorecycling: Isolation of a Soil Bacterium That Grows on a Polyurethane Oligomer and Monomer.</title>
        <authorList>
            <person name="Espinosa M.J.C."/>
            <person name="Blanco A.C."/>
            <person name="Schmidgall T."/>
            <person name="Atanasoff-Kardjalieff A.K."/>
            <person name="Kappelmeyer U."/>
            <person name="Tischler D."/>
            <person name="Pieper D.H."/>
            <person name="Heipieper H.J."/>
            <person name="Eberlein C."/>
        </authorList>
    </citation>
    <scope>NUCLEOTIDE SEQUENCE [LARGE SCALE GENOMIC DNA]</scope>
    <source>
        <strain evidence="1 2">TDA1</strain>
    </source>
</reference>
<dbReference type="EMBL" id="CP116669">
    <property type="protein sequence ID" value="WCI00704.1"/>
    <property type="molecule type" value="Genomic_DNA"/>
</dbReference>
<evidence type="ECO:0000313" key="1">
    <source>
        <dbReference type="EMBL" id="WCI00704.1"/>
    </source>
</evidence>
<organism evidence="1 2">
    <name type="scientific">Pseudomonas capeferrum</name>
    <dbReference type="NCBI Taxonomy" id="1495066"/>
    <lineage>
        <taxon>Bacteria</taxon>
        <taxon>Pseudomonadati</taxon>
        <taxon>Pseudomonadota</taxon>
        <taxon>Gammaproteobacteria</taxon>
        <taxon>Pseudomonadales</taxon>
        <taxon>Pseudomonadaceae</taxon>
        <taxon>Pseudomonas</taxon>
    </lineage>
</organism>
<keyword evidence="2" id="KW-1185">Reference proteome</keyword>